<evidence type="ECO:0000256" key="1">
    <source>
        <dbReference type="ARBA" id="ARBA00011903"/>
    </source>
</evidence>
<accession>A0A8S2L4T0</accession>
<sequence length="160" mass="18310">MTGPIDTTVKHDHLPQLRQFLEQIELEEYYTLIVEKLKVYSIGDLRYANESDLLSLGMSKPQFRKVKRHMPSSYNTALNNNTMLTSTTLGKLLVRKLTLRSTSNLTRSTFELNSDYEQQGSSITSLNQQTNMGKHQQQKNIISQQNIQLIEKIGEGEFGT</sequence>
<name>A0A8S2L4T0_9BILA</name>
<evidence type="ECO:0000313" key="9">
    <source>
        <dbReference type="EMBL" id="CAF3882409.1"/>
    </source>
</evidence>
<comment type="caution">
    <text evidence="9">The sequence shown here is derived from an EMBL/GenBank/DDBJ whole genome shotgun (WGS) entry which is preliminary data.</text>
</comment>
<protein>
    <recommendedName>
        <fullName evidence="1">non-specific protein-tyrosine kinase</fullName>
        <ecNumber evidence="1">2.7.10.2</ecNumber>
    </recommendedName>
</protein>
<dbReference type="EC" id="2.7.10.2" evidence="1"/>
<keyword evidence="2" id="KW-0728">SH3 domain</keyword>
<dbReference type="InterPro" id="IPR055175">
    <property type="entry name" value="ACK/TNK-like_SAM"/>
</dbReference>
<dbReference type="Pfam" id="PF22931">
    <property type="entry name" value="SAM_TNK"/>
    <property type="match status" value="1"/>
</dbReference>
<proteinExistence type="predicted"/>
<dbReference type="EMBL" id="CAJOBJ010001502">
    <property type="protein sequence ID" value="CAF3882409.1"/>
    <property type="molecule type" value="Genomic_DNA"/>
</dbReference>
<keyword evidence="3" id="KW-0808">Transferase</keyword>
<evidence type="ECO:0000256" key="2">
    <source>
        <dbReference type="ARBA" id="ARBA00022443"/>
    </source>
</evidence>
<keyword evidence="6" id="KW-0067">ATP-binding</keyword>
<evidence type="ECO:0000313" key="10">
    <source>
        <dbReference type="Proteomes" id="UP000681720"/>
    </source>
</evidence>
<evidence type="ECO:0000256" key="3">
    <source>
        <dbReference type="ARBA" id="ARBA00022679"/>
    </source>
</evidence>
<keyword evidence="5" id="KW-0418">Kinase</keyword>
<evidence type="ECO:0000256" key="5">
    <source>
        <dbReference type="ARBA" id="ARBA00022777"/>
    </source>
</evidence>
<feature type="domain" description="ACK/TNK-like SAM" evidence="8">
    <location>
        <begin position="17"/>
        <end position="70"/>
    </location>
</feature>
<feature type="non-terminal residue" evidence="9">
    <location>
        <position position="1"/>
    </location>
</feature>
<dbReference type="InterPro" id="IPR013761">
    <property type="entry name" value="SAM/pointed_sf"/>
</dbReference>
<gene>
    <name evidence="9" type="ORF">GIL414_LOCUS5612</name>
</gene>
<organism evidence="9 10">
    <name type="scientific">Rotaria magnacalcarata</name>
    <dbReference type="NCBI Taxonomy" id="392030"/>
    <lineage>
        <taxon>Eukaryota</taxon>
        <taxon>Metazoa</taxon>
        <taxon>Spiralia</taxon>
        <taxon>Gnathifera</taxon>
        <taxon>Rotifera</taxon>
        <taxon>Eurotatoria</taxon>
        <taxon>Bdelloidea</taxon>
        <taxon>Philodinida</taxon>
        <taxon>Philodinidae</taxon>
        <taxon>Rotaria</taxon>
    </lineage>
</organism>
<reference evidence="9" key="1">
    <citation type="submission" date="2021-02" db="EMBL/GenBank/DDBJ databases">
        <authorList>
            <person name="Nowell W R."/>
        </authorList>
    </citation>
    <scope>NUCLEOTIDE SEQUENCE</scope>
</reference>
<dbReference type="Proteomes" id="UP000681720">
    <property type="component" value="Unassembled WGS sequence"/>
</dbReference>
<dbReference type="GO" id="GO:0005524">
    <property type="term" value="F:ATP binding"/>
    <property type="evidence" value="ECO:0007669"/>
    <property type="project" value="UniProtKB-KW"/>
</dbReference>
<evidence type="ECO:0000256" key="6">
    <source>
        <dbReference type="ARBA" id="ARBA00022840"/>
    </source>
</evidence>
<evidence type="ECO:0000256" key="4">
    <source>
        <dbReference type="ARBA" id="ARBA00022741"/>
    </source>
</evidence>
<dbReference type="GO" id="GO:0004715">
    <property type="term" value="F:non-membrane spanning protein tyrosine kinase activity"/>
    <property type="evidence" value="ECO:0007669"/>
    <property type="project" value="UniProtKB-EC"/>
</dbReference>
<keyword evidence="4" id="KW-0547">Nucleotide-binding</keyword>
<evidence type="ECO:0000256" key="7">
    <source>
        <dbReference type="ARBA" id="ARBA00023137"/>
    </source>
</evidence>
<keyword evidence="7" id="KW-0829">Tyrosine-protein kinase</keyword>
<evidence type="ECO:0000259" key="8">
    <source>
        <dbReference type="Pfam" id="PF22931"/>
    </source>
</evidence>
<dbReference type="SUPFAM" id="SSF47769">
    <property type="entry name" value="SAM/Pointed domain"/>
    <property type="match status" value="1"/>
</dbReference>
<dbReference type="AlphaFoldDB" id="A0A8S2L4T0"/>